<dbReference type="RefSeq" id="WP_253762083.1">
    <property type="nucleotide sequence ID" value="NZ_JAMZDZ010000001.1"/>
</dbReference>
<name>A0ABV8M0M1_9ACTN</name>
<dbReference type="InterPro" id="IPR036162">
    <property type="entry name" value="Resolvase-like_N_sf"/>
</dbReference>
<dbReference type="SMART" id="SM00857">
    <property type="entry name" value="Resolvase"/>
    <property type="match status" value="1"/>
</dbReference>
<proteinExistence type="predicted"/>
<accession>A0ABV8M0M1</accession>
<protein>
    <submittedName>
        <fullName evidence="2">Recombinase family protein</fullName>
    </submittedName>
</protein>
<dbReference type="PROSITE" id="PS51737">
    <property type="entry name" value="RECOMBINASE_DNA_BIND"/>
    <property type="match status" value="1"/>
</dbReference>
<dbReference type="InterPro" id="IPR050639">
    <property type="entry name" value="SSR_resolvase"/>
</dbReference>
<dbReference type="InterPro" id="IPR011109">
    <property type="entry name" value="DNA_bind_recombinase_dom"/>
</dbReference>
<evidence type="ECO:0000313" key="3">
    <source>
        <dbReference type="Proteomes" id="UP001595816"/>
    </source>
</evidence>
<dbReference type="EMBL" id="JBHSAY010000035">
    <property type="protein sequence ID" value="MFC4136907.1"/>
    <property type="molecule type" value="Genomic_DNA"/>
</dbReference>
<dbReference type="PANTHER" id="PTHR30461">
    <property type="entry name" value="DNA-INVERTASE FROM LAMBDOID PROPHAGE"/>
    <property type="match status" value="1"/>
</dbReference>
<dbReference type="Gene3D" id="3.40.50.1390">
    <property type="entry name" value="Resolvase, N-terminal catalytic domain"/>
    <property type="match status" value="1"/>
</dbReference>
<gene>
    <name evidence="2" type="ORF">ACFOZ4_40415</name>
</gene>
<dbReference type="Pfam" id="PF07508">
    <property type="entry name" value="Recombinase"/>
    <property type="match status" value="1"/>
</dbReference>
<evidence type="ECO:0000313" key="2">
    <source>
        <dbReference type="EMBL" id="MFC4136907.1"/>
    </source>
</evidence>
<dbReference type="Gene3D" id="3.90.1750.20">
    <property type="entry name" value="Putative Large Serine Recombinase, Chain B, Domain 2"/>
    <property type="match status" value="1"/>
</dbReference>
<comment type="caution">
    <text evidence="2">The sequence shown here is derived from an EMBL/GenBank/DDBJ whole genome shotgun (WGS) entry which is preliminary data.</text>
</comment>
<keyword evidence="3" id="KW-1185">Reference proteome</keyword>
<organism evidence="2 3">
    <name type="scientific">Hamadaea flava</name>
    <dbReference type="NCBI Taxonomy" id="1742688"/>
    <lineage>
        <taxon>Bacteria</taxon>
        <taxon>Bacillati</taxon>
        <taxon>Actinomycetota</taxon>
        <taxon>Actinomycetes</taxon>
        <taxon>Micromonosporales</taxon>
        <taxon>Micromonosporaceae</taxon>
        <taxon>Hamadaea</taxon>
    </lineage>
</organism>
<reference evidence="3" key="1">
    <citation type="journal article" date="2019" name="Int. J. Syst. Evol. Microbiol.">
        <title>The Global Catalogue of Microorganisms (GCM) 10K type strain sequencing project: providing services to taxonomists for standard genome sequencing and annotation.</title>
        <authorList>
            <consortium name="The Broad Institute Genomics Platform"/>
            <consortium name="The Broad Institute Genome Sequencing Center for Infectious Disease"/>
            <person name="Wu L."/>
            <person name="Ma J."/>
        </authorList>
    </citation>
    <scope>NUCLEOTIDE SEQUENCE [LARGE SCALE GENOMIC DNA]</scope>
    <source>
        <strain evidence="3">CGMCC 4.7289</strain>
    </source>
</reference>
<dbReference type="SUPFAM" id="SSF53041">
    <property type="entry name" value="Resolvase-like"/>
    <property type="match status" value="1"/>
</dbReference>
<feature type="domain" description="Recombinase" evidence="1">
    <location>
        <begin position="191"/>
        <end position="304"/>
    </location>
</feature>
<dbReference type="Proteomes" id="UP001595816">
    <property type="component" value="Unassembled WGS sequence"/>
</dbReference>
<sequence>MGKPRNALGFARLSDLRLIDLDEDGRAKGNIDQEQRIRDYAKAIGWRITRVIVENDLVRRADGSVKGVSAFKRRKVKLPDGRHEWRTYRPGLRLSLDLLARGEHDGFIPLDLDRAFRDPRDLEDLIDVAAEYNVPVESVTGSLRLNNDADITMARVMVAMANKASRDTSRRVSAARERQARAGEYGGGKRPYGFEEDGVTVRPDEAAVLLDCSIRVVQAADADDNDERTASLRSIALDLRLRKIPTVTGAPWSSATLRQILLRPRNAGIMIFKGKEIGQAPWDPIVPLETFRAVQRILQDPNRRTNPGSPPKYLGSSLYKCGICTDAKFTNPVGVEVSRGGSRPRYRCKDSTHLVRDRTNVDKLVVSTILKRLQRKDAVDLLQPTRPDVDIPALRSEATAIRTNLKAMAADQVLGRVTREQLYAATEVGTKRLDEIDSELNAATVDSPLKPLIGVEDIEAAWERLPLSHQRLVLDTLVTVRILPVTKRGPGFDPAAVEIKFKKHRSGEQTPRMR</sequence>
<dbReference type="PANTHER" id="PTHR30461:SF23">
    <property type="entry name" value="DNA RECOMBINASE-RELATED"/>
    <property type="match status" value="1"/>
</dbReference>
<evidence type="ECO:0000259" key="1">
    <source>
        <dbReference type="PROSITE" id="PS51737"/>
    </source>
</evidence>
<dbReference type="InterPro" id="IPR006119">
    <property type="entry name" value="Resolv_N"/>
</dbReference>
<dbReference type="Pfam" id="PF00239">
    <property type="entry name" value="Resolvase"/>
    <property type="match status" value="1"/>
</dbReference>
<dbReference type="InterPro" id="IPR038109">
    <property type="entry name" value="DNA_bind_recomb_sf"/>
</dbReference>
<dbReference type="CDD" id="cd00338">
    <property type="entry name" value="Ser_Recombinase"/>
    <property type="match status" value="1"/>
</dbReference>